<keyword evidence="1" id="KW-1133">Transmembrane helix</keyword>
<name>A0ABQ9XYX4_9EUKA</name>
<keyword evidence="1" id="KW-0812">Transmembrane</keyword>
<keyword evidence="3" id="KW-1185">Reference proteome</keyword>
<dbReference type="Proteomes" id="UP001281761">
    <property type="component" value="Unassembled WGS sequence"/>
</dbReference>
<keyword evidence="1" id="KW-0472">Membrane</keyword>
<comment type="caution">
    <text evidence="2">The sequence shown here is derived from an EMBL/GenBank/DDBJ whole genome shotgun (WGS) entry which is preliminary data.</text>
</comment>
<evidence type="ECO:0000313" key="2">
    <source>
        <dbReference type="EMBL" id="KAK2956665.1"/>
    </source>
</evidence>
<organism evidence="2 3">
    <name type="scientific">Blattamonas nauphoetae</name>
    <dbReference type="NCBI Taxonomy" id="2049346"/>
    <lineage>
        <taxon>Eukaryota</taxon>
        <taxon>Metamonada</taxon>
        <taxon>Preaxostyla</taxon>
        <taxon>Oxymonadida</taxon>
        <taxon>Blattamonas</taxon>
    </lineage>
</organism>
<evidence type="ECO:0000256" key="1">
    <source>
        <dbReference type="SAM" id="Phobius"/>
    </source>
</evidence>
<gene>
    <name evidence="2" type="ORF">BLNAU_8299</name>
</gene>
<protein>
    <submittedName>
        <fullName evidence="2">Uncharacterized protein</fullName>
    </submittedName>
</protein>
<dbReference type="EMBL" id="JARBJD010000053">
    <property type="protein sequence ID" value="KAK2956665.1"/>
    <property type="molecule type" value="Genomic_DNA"/>
</dbReference>
<proteinExistence type="predicted"/>
<evidence type="ECO:0000313" key="3">
    <source>
        <dbReference type="Proteomes" id="UP001281761"/>
    </source>
</evidence>
<feature type="transmembrane region" description="Helical" evidence="1">
    <location>
        <begin position="279"/>
        <end position="301"/>
    </location>
</feature>
<reference evidence="2 3" key="1">
    <citation type="journal article" date="2022" name="bioRxiv">
        <title>Genomics of Preaxostyla Flagellates Illuminates Evolutionary Transitions and the Path Towards Mitochondrial Loss.</title>
        <authorList>
            <person name="Novak L.V.F."/>
            <person name="Treitli S.C."/>
            <person name="Pyrih J."/>
            <person name="Halakuc P."/>
            <person name="Pipaliya S.V."/>
            <person name="Vacek V."/>
            <person name="Brzon O."/>
            <person name="Soukal P."/>
            <person name="Eme L."/>
            <person name="Dacks J.B."/>
            <person name="Karnkowska A."/>
            <person name="Elias M."/>
            <person name="Hampl V."/>
        </authorList>
    </citation>
    <scope>NUCLEOTIDE SEQUENCE [LARGE SCALE GENOMIC DNA]</scope>
    <source>
        <strain evidence="2">NAU3</strain>
        <tissue evidence="2">Gut</tissue>
    </source>
</reference>
<accession>A0ABQ9XYX4</accession>
<sequence>MLSFGSSSGSFSSDSLWATLLEWSEPMSSSSNRCCATGVAFVFALEREKGDGACGNCFDFPRWNWKPAPDMARVCGSDVLVPYVCSIFFFLHSASFVLTNSSFSDSRRVLLDLYNFLFSSSSAFFASSAANTSDGDGSYIDWKLRVGALEFFPSPTASKRSSSSVTSSILRSSKRSLACASSSSTVMCFISLGLSLVSFFSCCFSSFFSSDLSFDEECKFSSFLSSSSSSFSSSFFSSSTLAGFAGFSKMSRLSSASSSTNPPICSALNICSSPFSFSFSFFLSVWSVSAFASAFAFSLAISSCISF</sequence>
<feature type="transmembrane region" description="Helical" evidence="1">
    <location>
        <begin position="80"/>
        <end position="98"/>
    </location>
</feature>
<feature type="transmembrane region" description="Helical" evidence="1">
    <location>
        <begin position="184"/>
        <end position="208"/>
    </location>
</feature>